<keyword evidence="2" id="KW-1185">Reference proteome</keyword>
<reference evidence="2" key="1">
    <citation type="journal article" date="2019" name="Int. J. Syst. Evol. Microbiol.">
        <title>The Global Catalogue of Microorganisms (GCM) 10K type strain sequencing project: providing services to taxonomists for standard genome sequencing and annotation.</title>
        <authorList>
            <consortium name="The Broad Institute Genomics Platform"/>
            <consortium name="The Broad Institute Genome Sequencing Center for Infectious Disease"/>
            <person name="Wu L."/>
            <person name="Ma J."/>
        </authorList>
    </citation>
    <scope>NUCLEOTIDE SEQUENCE [LARGE SCALE GENOMIC DNA]</scope>
    <source>
        <strain evidence="2">WYCCWR 12678</strain>
    </source>
</reference>
<name>A0ABV9Q1Q2_9BACL</name>
<organism evidence="1 2">
    <name type="scientific">Effusibacillus consociatus</name>
    <dbReference type="NCBI Taxonomy" id="1117041"/>
    <lineage>
        <taxon>Bacteria</taxon>
        <taxon>Bacillati</taxon>
        <taxon>Bacillota</taxon>
        <taxon>Bacilli</taxon>
        <taxon>Bacillales</taxon>
        <taxon>Alicyclobacillaceae</taxon>
        <taxon>Effusibacillus</taxon>
    </lineage>
</organism>
<dbReference type="RefSeq" id="WP_380026036.1">
    <property type="nucleotide sequence ID" value="NZ_JBHSHC010000096.1"/>
</dbReference>
<sequence>MKLIIREVIRFRMEDPEMARIIQQEMFLNSPRSGVILSFLVPVWGQLRELLQEGQRQGIFHMGSVNFTVLLILGSMIFPNSVPIHEKITLNEQRSFEERVEDTIHFVLGGLGYESNN</sequence>
<comment type="caution">
    <text evidence="1">The sequence shown here is derived from an EMBL/GenBank/DDBJ whole genome shotgun (WGS) entry which is preliminary data.</text>
</comment>
<accession>A0ABV9Q1Q2</accession>
<dbReference type="InterPro" id="IPR036271">
    <property type="entry name" value="Tet_transcr_reg_TetR-rel_C_sf"/>
</dbReference>
<dbReference type="Gene3D" id="1.10.357.10">
    <property type="entry name" value="Tetracycline Repressor, domain 2"/>
    <property type="match status" value="1"/>
</dbReference>
<evidence type="ECO:0000313" key="1">
    <source>
        <dbReference type="EMBL" id="MFC4768111.1"/>
    </source>
</evidence>
<dbReference type="SUPFAM" id="SSF48498">
    <property type="entry name" value="Tetracyclin repressor-like, C-terminal domain"/>
    <property type="match status" value="1"/>
</dbReference>
<dbReference type="Proteomes" id="UP001596002">
    <property type="component" value="Unassembled WGS sequence"/>
</dbReference>
<proteinExistence type="predicted"/>
<evidence type="ECO:0008006" key="3">
    <source>
        <dbReference type="Google" id="ProtNLM"/>
    </source>
</evidence>
<evidence type="ECO:0000313" key="2">
    <source>
        <dbReference type="Proteomes" id="UP001596002"/>
    </source>
</evidence>
<protein>
    <recommendedName>
        <fullName evidence="3">HTH-type transcriptional repressor NicS C-terminal domain-containing protein</fullName>
    </recommendedName>
</protein>
<gene>
    <name evidence="1" type="ORF">ACFO8Q_12195</name>
</gene>
<dbReference type="EMBL" id="JBHSHC010000096">
    <property type="protein sequence ID" value="MFC4768111.1"/>
    <property type="molecule type" value="Genomic_DNA"/>
</dbReference>